<accession>A0A9D5BMB2</accession>
<organism evidence="1 2">
    <name type="scientific">Pisum sativum</name>
    <name type="common">Garden pea</name>
    <name type="synonym">Lathyrus oleraceus</name>
    <dbReference type="NCBI Taxonomy" id="3888"/>
    <lineage>
        <taxon>Eukaryota</taxon>
        <taxon>Viridiplantae</taxon>
        <taxon>Streptophyta</taxon>
        <taxon>Embryophyta</taxon>
        <taxon>Tracheophyta</taxon>
        <taxon>Spermatophyta</taxon>
        <taxon>Magnoliopsida</taxon>
        <taxon>eudicotyledons</taxon>
        <taxon>Gunneridae</taxon>
        <taxon>Pentapetalae</taxon>
        <taxon>rosids</taxon>
        <taxon>fabids</taxon>
        <taxon>Fabales</taxon>
        <taxon>Fabaceae</taxon>
        <taxon>Papilionoideae</taxon>
        <taxon>50 kb inversion clade</taxon>
        <taxon>NPAAA clade</taxon>
        <taxon>Hologalegina</taxon>
        <taxon>IRL clade</taxon>
        <taxon>Fabeae</taxon>
        <taxon>Lathyrus</taxon>
    </lineage>
</organism>
<protein>
    <submittedName>
        <fullName evidence="1">Uncharacterized protein</fullName>
    </submittedName>
</protein>
<name>A0A9D5BMB2_PEA</name>
<comment type="caution">
    <text evidence="1">The sequence shown here is derived from an EMBL/GenBank/DDBJ whole genome shotgun (WGS) entry which is preliminary data.</text>
</comment>
<gene>
    <name evidence="1" type="ORF">KIW84_014147</name>
</gene>
<keyword evidence="2" id="KW-1185">Reference proteome</keyword>
<dbReference type="AlphaFoldDB" id="A0A9D5BMB2"/>
<reference evidence="1 2" key="1">
    <citation type="journal article" date="2022" name="Nat. Genet.">
        <title>Improved pea reference genome and pan-genome highlight genomic features and evolutionary characteristics.</title>
        <authorList>
            <person name="Yang T."/>
            <person name="Liu R."/>
            <person name="Luo Y."/>
            <person name="Hu S."/>
            <person name="Wang D."/>
            <person name="Wang C."/>
            <person name="Pandey M.K."/>
            <person name="Ge S."/>
            <person name="Xu Q."/>
            <person name="Li N."/>
            <person name="Li G."/>
            <person name="Huang Y."/>
            <person name="Saxena R.K."/>
            <person name="Ji Y."/>
            <person name="Li M."/>
            <person name="Yan X."/>
            <person name="He Y."/>
            <person name="Liu Y."/>
            <person name="Wang X."/>
            <person name="Xiang C."/>
            <person name="Varshney R.K."/>
            <person name="Ding H."/>
            <person name="Gao S."/>
            <person name="Zong X."/>
        </authorList>
    </citation>
    <scope>NUCLEOTIDE SEQUENCE [LARGE SCALE GENOMIC DNA]</scope>
    <source>
        <strain evidence="1 2">cv. Zhongwan 6</strain>
    </source>
</reference>
<dbReference type="Gramene" id="Psat01G0414700-T1">
    <property type="protein sequence ID" value="KAI5446180.1"/>
    <property type="gene ID" value="KIW84_014147"/>
</dbReference>
<dbReference type="EMBL" id="JAMSHJ010000001">
    <property type="protein sequence ID" value="KAI5446180.1"/>
    <property type="molecule type" value="Genomic_DNA"/>
</dbReference>
<dbReference type="PANTHER" id="PTHR32108:SF9">
    <property type="entry name" value="REVERSE TRANSCRIPTASE RNASE H-LIKE DOMAIN-CONTAINING PROTEIN"/>
    <property type="match status" value="1"/>
</dbReference>
<sequence>MKIVFCCMDISIALRKEKPASPTESTTYEQRKDYEKWDRCNRMCLMIIKRDISGVFRGSILEVSVIEETNGKRLARKVEEIQNVITMIWAQLLKSGLISVNLVDEDNIEELKVFIQQMRDQAKGKEIASHVQIPTPNTNSQETNLSPKVVVTHEEAEEFLRIIKKSDYKVVDQLNQTPSKISMLSLLLSSEAHRNSLMRILIASHITKDITVKQFDDVIACVTTGNFLGLNDDELPPEGKIHNKALHISLKCVDTLLSRVLVDIGSSLNVIPKTTLVKLPLE</sequence>
<dbReference type="PANTHER" id="PTHR32108">
    <property type="entry name" value="DNA-DIRECTED RNA POLYMERASE SUBUNIT ALPHA"/>
    <property type="match status" value="1"/>
</dbReference>
<evidence type="ECO:0000313" key="2">
    <source>
        <dbReference type="Proteomes" id="UP001058974"/>
    </source>
</evidence>
<dbReference type="Proteomes" id="UP001058974">
    <property type="component" value="Chromosome 1"/>
</dbReference>
<evidence type="ECO:0000313" key="1">
    <source>
        <dbReference type="EMBL" id="KAI5446180.1"/>
    </source>
</evidence>
<proteinExistence type="predicted"/>